<evidence type="ECO:0000313" key="1">
    <source>
        <dbReference type="EMBL" id="KAH8012191.1"/>
    </source>
</evidence>
<reference evidence="1" key="1">
    <citation type="submission" date="2021-08" db="EMBL/GenBank/DDBJ databases">
        <title>The first chromosome-level gecko genome reveals the dynamic sex chromosomes of Neotropical dwarf geckos (Sphaerodactylidae: Sphaerodactylus).</title>
        <authorList>
            <person name="Pinto B.J."/>
            <person name="Keating S.E."/>
            <person name="Gamble T."/>
        </authorList>
    </citation>
    <scope>NUCLEOTIDE SEQUENCE</scope>
    <source>
        <strain evidence="1">TG3544</strain>
    </source>
</reference>
<sequence>MKLGAANALKLNPAYFTPQFYRNQGQIFQAPRRLPISPKAFIIKNHLTAKNPPTLFPRRQDYAATLKNVCRLRLLLDHKRNRKVINPLKKTFRFAANIWQRFIQLCF</sequence>
<organism evidence="1 2">
    <name type="scientific">Sphaerodactylus townsendi</name>
    <dbReference type="NCBI Taxonomy" id="933632"/>
    <lineage>
        <taxon>Eukaryota</taxon>
        <taxon>Metazoa</taxon>
        <taxon>Chordata</taxon>
        <taxon>Craniata</taxon>
        <taxon>Vertebrata</taxon>
        <taxon>Euteleostomi</taxon>
        <taxon>Lepidosauria</taxon>
        <taxon>Squamata</taxon>
        <taxon>Bifurcata</taxon>
        <taxon>Gekkota</taxon>
        <taxon>Sphaerodactylidae</taxon>
        <taxon>Sphaerodactylus</taxon>
    </lineage>
</organism>
<proteinExistence type="predicted"/>
<keyword evidence="2" id="KW-1185">Reference proteome</keyword>
<dbReference type="EMBL" id="CM037626">
    <property type="protein sequence ID" value="KAH8012191.1"/>
    <property type="molecule type" value="Genomic_DNA"/>
</dbReference>
<comment type="caution">
    <text evidence="1">The sequence shown here is derived from an EMBL/GenBank/DDBJ whole genome shotgun (WGS) entry which is preliminary data.</text>
</comment>
<gene>
    <name evidence="1" type="ORF">K3G42_015302</name>
</gene>
<protein>
    <submittedName>
        <fullName evidence="1">Uncharacterized protein</fullName>
    </submittedName>
</protein>
<name>A0ACB8FYC2_9SAUR</name>
<dbReference type="Proteomes" id="UP000827872">
    <property type="component" value="Linkage Group LG13"/>
</dbReference>
<evidence type="ECO:0000313" key="2">
    <source>
        <dbReference type="Proteomes" id="UP000827872"/>
    </source>
</evidence>
<accession>A0ACB8FYC2</accession>